<accession>A0A5N0E6Y6</accession>
<proteinExistence type="predicted"/>
<dbReference type="OrthoDB" id="3579625at2"/>
<dbReference type="Proteomes" id="UP000323876">
    <property type="component" value="Unassembled WGS sequence"/>
</dbReference>
<evidence type="ECO:0000313" key="2">
    <source>
        <dbReference type="Proteomes" id="UP000323876"/>
    </source>
</evidence>
<gene>
    <name evidence="1" type="ORF">F3087_30640</name>
</gene>
<dbReference type="RefSeq" id="WP_150405551.1">
    <property type="nucleotide sequence ID" value="NZ_VXLC01000016.1"/>
</dbReference>
<sequence length="63" mass="6888">MTTFATPPTESIAHRGCRQCGAADHGTTVSRHRTSEGTIVYTRCPCGAVNVWLEPTTRRRVVS</sequence>
<evidence type="ECO:0008006" key="3">
    <source>
        <dbReference type="Google" id="ProtNLM"/>
    </source>
</evidence>
<dbReference type="AlphaFoldDB" id="A0A5N0E6Y6"/>
<organism evidence="1 2">
    <name type="scientific">Nocardia colli</name>
    <dbReference type="NCBI Taxonomy" id="2545717"/>
    <lineage>
        <taxon>Bacteria</taxon>
        <taxon>Bacillati</taxon>
        <taxon>Actinomycetota</taxon>
        <taxon>Actinomycetes</taxon>
        <taxon>Mycobacteriales</taxon>
        <taxon>Nocardiaceae</taxon>
        <taxon>Nocardia</taxon>
    </lineage>
</organism>
<dbReference type="EMBL" id="VXLC01000016">
    <property type="protein sequence ID" value="KAA8885188.1"/>
    <property type="molecule type" value="Genomic_DNA"/>
</dbReference>
<protein>
    <recommendedName>
        <fullName evidence="3">TFIIS-type domain-containing protein</fullName>
    </recommendedName>
</protein>
<comment type="caution">
    <text evidence="1">The sequence shown here is derived from an EMBL/GenBank/DDBJ whole genome shotgun (WGS) entry which is preliminary data.</text>
</comment>
<name>A0A5N0E6Y6_9NOCA</name>
<keyword evidence="2" id="KW-1185">Reference proteome</keyword>
<evidence type="ECO:0000313" key="1">
    <source>
        <dbReference type="EMBL" id="KAA8885188.1"/>
    </source>
</evidence>
<reference evidence="1 2" key="1">
    <citation type="submission" date="2019-09" db="EMBL/GenBank/DDBJ databases">
        <authorList>
            <person name="Wang X."/>
        </authorList>
    </citation>
    <scope>NUCLEOTIDE SEQUENCE [LARGE SCALE GENOMIC DNA]</scope>
    <source>
        <strain evidence="1 2">CICC 11023</strain>
    </source>
</reference>